<evidence type="ECO:0000313" key="2">
    <source>
        <dbReference type="EMBL" id="PVH62922.1"/>
    </source>
</evidence>
<name>A0A2T8KL93_9POAL</name>
<dbReference type="AlphaFoldDB" id="A0A2T8KL93"/>
<protein>
    <submittedName>
        <fullName evidence="2">Uncharacterized protein</fullName>
    </submittedName>
</protein>
<dbReference type="Gramene" id="PVH62922">
    <property type="protein sequence ID" value="PVH62922"/>
    <property type="gene ID" value="PAHAL_3G430500"/>
</dbReference>
<reference evidence="2" key="1">
    <citation type="submission" date="2018-04" db="EMBL/GenBank/DDBJ databases">
        <title>WGS assembly of Panicum hallii.</title>
        <authorList>
            <person name="Lovell J."/>
            <person name="Jenkins J."/>
            <person name="Lowry D."/>
            <person name="Mamidi S."/>
            <person name="Sreedasyam A."/>
            <person name="Weng X."/>
            <person name="Barry K."/>
            <person name="Bonette J."/>
            <person name="Campitelli B."/>
            <person name="Daum C."/>
            <person name="Gordon S."/>
            <person name="Gould B."/>
            <person name="Lipzen A."/>
            <person name="Macqueen A."/>
            <person name="Palacio-Mejia J."/>
            <person name="Plott C."/>
            <person name="Shakirov E."/>
            <person name="Shu S."/>
            <person name="Yoshinaga Y."/>
            <person name="Zane M."/>
            <person name="Rokhsar D."/>
            <person name="Grimwood J."/>
            <person name="Schmutz J."/>
            <person name="Juenger T."/>
        </authorList>
    </citation>
    <scope>NUCLEOTIDE SEQUENCE [LARGE SCALE GENOMIC DNA]</scope>
    <source>
        <strain evidence="2">FIL2</strain>
    </source>
</reference>
<sequence length="143" mass="15220">MNPLRTGGSGEPAQVAAVGEAWAPTPAATSATGARGCPRGPAVESHPREGTRGRCRQRRSSKQATCDLHTARGPGRMRQRGWGGPTGAVNEGAASRPPATRCHARPRAHTGHPGGGALRRACQIRQGRHGSDGCRRPKWRWRR</sequence>
<evidence type="ECO:0000256" key="1">
    <source>
        <dbReference type="SAM" id="MobiDB-lite"/>
    </source>
</evidence>
<dbReference type="Proteomes" id="UP000243499">
    <property type="component" value="Chromosome 3"/>
</dbReference>
<accession>A0A2T8KL93</accession>
<feature type="compositionally biased region" description="Low complexity" evidence="1">
    <location>
        <begin position="21"/>
        <end position="34"/>
    </location>
</feature>
<dbReference type="EMBL" id="CM008048">
    <property type="protein sequence ID" value="PVH62922.1"/>
    <property type="molecule type" value="Genomic_DNA"/>
</dbReference>
<gene>
    <name evidence="2" type="ORF">PAHAL_3G430500</name>
</gene>
<feature type="region of interest" description="Disordered" evidence="1">
    <location>
        <begin position="1"/>
        <end position="143"/>
    </location>
</feature>
<organism evidence="2">
    <name type="scientific">Panicum hallii</name>
    <dbReference type="NCBI Taxonomy" id="206008"/>
    <lineage>
        <taxon>Eukaryota</taxon>
        <taxon>Viridiplantae</taxon>
        <taxon>Streptophyta</taxon>
        <taxon>Embryophyta</taxon>
        <taxon>Tracheophyta</taxon>
        <taxon>Spermatophyta</taxon>
        <taxon>Magnoliopsida</taxon>
        <taxon>Liliopsida</taxon>
        <taxon>Poales</taxon>
        <taxon>Poaceae</taxon>
        <taxon>PACMAD clade</taxon>
        <taxon>Panicoideae</taxon>
        <taxon>Panicodae</taxon>
        <taxon>Paniceae</taxon>
        <taxon>Panicinae</taxon>
        <taxon>Panicum</taxon>
        <taxon>Panicum sect. Panicum</taxon>
    </lineage>
</organism>
<proteinExistence type="predicted"/>